<dbReference type="AlphaFoldDB" id="A0A0E9UH33"/>
<sequence>MITHHSENFWDIPFTSNLKLKLPRVKCYSTFNPEVGVKTNAARGTPNSFYSFKI</sequence>
<proteinExistence type="predicted"/>
<name>A0A0E9UH33_ANGAN</name>
<dbReference type="EMBL" id="GBXM01043373">
    <property type="protein sequence ID" value="JAH65204.1"/>
    <property type="molecule type" value="Transcribed_RNA"/>
</dbReference>
<evidence type="ECO:0000313" key="1">
    <source>
        <dbReference type="EMBL" id="JAH65204.1"/>
    </source>
</evidence>
<accession>A0A0E9UH33</accession>
<protein>
    <submittedName>
        <fullName evidence="1">Uncharacterized protein</fullName>
    </submittedName>
</protein>
<reference evidence="1" key="2">
    <citation type="journal article" date="2015" name="Fish Shellfish Immunol.">
        <title>Early steps in the European eel (Anguilla anguilla)-Vibrio vulnificus interaction in the gills: Role of the RtxA13 toxin.</title>
        <authorList>
            <person name="Callol A."/>
            <person name="Pajuelo D."/>
            <person name="Ebbesson L."/>
            <person name="Teles M."/>
            <person name="MacKenzie S."/>
            <person name="Amaro C."/>
        </authorList>
    </citation>
    <scope>NUCLEOTIDE SEQUENCE</scope>
</reference>
<organism evidence="1">
    <name type="scientific">Anguilla anguilla</name>
    <name type="common">European freshwater eel</name>
    <name type="synonym">Muraena anguilla</name>
    <dbReference type="NCBI Taxonomy" id="7936"/>
    <lineage>
        <taxon>Eukaryota</taxon>
        <taxon>Metazoa</taxon>
        <taxon>Chordata</taxon>
        <taxon>Craniata</taxon>
        <taxon>Vertebrata</taxon>
        <taxon>Euteleostomi</taxon>
        <taxon>Actinopterygii</taxon>
        <taxon>Neopterygii</taxon>
        <taxon>Teleostei</taxon>
        <taxon>Anguilliformes</taxon>
        <taxon>Anguillidae</taxon>
        <taxon>Anguilla</taxon>
    </lineage>
</organism>
<reference evidence="1" key="1">
    <citation type="submission" date="2014-11" db="EMBL/GenBank/DDBJ databases">
        <authorList>
            <person name="Amaro Gonzalez C."/>
        </authorList>
    </citation>
    <scope>NUCLEOTIDE SEQUENCE</scope>
</reference>